<dbReference type="Gene3D" id="1.10.443.10">
    <property type="entry name" value="Intergrase catalytic core"/>
    <property type="match status" value="1"/>
</dbReference>
<dbReference type="Proteomes" id="UP000534286">
    <property type="component" value="Unassembled WGS sequence"/>
</dbReference>
<dbReference type="RefSeq" id="WP_184760146.1">
    <property type="nucleotide sequence ID" value="NZ_BAABEK010000133.1"/>
</dbReference>
<feature type="compositionally biased region" description="Polar residues" evidence="2">
    <location>
        <begin position="206"/>
        <end position="218"/>
    </location>
</feature>
<dbReference type="GO" id="GO:0006310">
    <property type="term" value="P:DNA recombination"/>
    <property type="evidence" value="ECO:0007669"/>
    <property type="project" value="UniProtKB-KW"/>
</dbReference>
<sequence length="732" mass="80205">MTAISVFAAPSGAAGSVFASADVCREAGLNLPEGVRRPLFEDDLWDLAEVVGLPISLALQHRRFNFALIHDRRWRLVAKELIMALLAPGHEAVASLPRAYRATHHVSTCHGRLAELIRFAKWLTGHGVTSLQDLSSDDCDAYLAHRRYQRDQDDVMVGERGSGTRRLAALIVTDLLNYRELFTADRVPADLRPWGGATPSAIAEDTSGNGQNKTPPANNEVLQPMLAAALHLVNIIGPQVVVLAGQVRAADQEWSARSEGLKSPSRVPLAEITEVLAGYERAGRPLPEMQDRHVQDRIKAGWSANDPLAPIALSVLIRQAGFRQFHTAWLPHLRAPVEATLKVVGSARPFGWDTAVVDRADDQGAVPWTLPLHKEQASALAYIVRTACILVLAATTGMRASELMELKVGCRRPPEQYAPGLVRYRLASKLIKGQPLGGTHDEWVVIDAAYQAVALAEQLHNDPSEGAHLFGRFHFGSRYQGFRQWVNNPAGQRLGLSPIPEDRLNMRMLRRRLAIELAYRPGGLLAAKIHLRHVSTATTEGYASRPGGAQAELLAEVSDHEQERNLALVLEEFRNYQAGILPAGPGARDLTEFFAHVDAELAPDAAQAVGAPRVQASDRDVLNLLTKRARTLHLGAANYCWFVDPARALCLKLAGTPHADKPLAGMCDSARCPQATHHPCHRPVWADHTDRTKTFLGGLGATRKTERTRLQIEYDRSARVLAEIDAATTTRK</sequence>
<reference evidence="3 4" key="1">
    <citation type="submission" date="2020-08" db="EMBL/GenBank/DDBJ databases">
        <title>Sequencing the genomes of 1000 actinobacteria strains.</title>
        <authorList>
            <person name="Klenk H.-P."/>
        </authorList>
    </citation>
    <scope>NUCLEOTIDE SEQUENCE [LARGE SCALE GENOMIC DNA]</scope>
    <source>
        <strain evidence="3 4">DSM 43023</strain>
    </source>
</reference>
<evidence type="ECO:0000256" key="2">
    <source>
        <dbReference type="SAM" id="MobiDB-lite"/>
    </source>
</evidence>
<evidence type="ECO:0000313" key="4">
    <source>
        <dbReference type="Proteomes" id="UP000534286"/>
    </source>
</evidence>
<dbReference type="EMBL" id="JACHJU010000008">
    <property type="protein sequence ID" value="MBB4944310.1"/>
    <property type="molecule type" value="Genomic_DNA"/>
</dbReference>
<accession>A0A7W7WFB2</accession>
<proteinExistence type="predicted"/>
<dbReference type="GO" id="GO:0003677">
    <property type="term" value="F:DNA binding"/>
    <property type="evidence" value="ECO:0007669"/>
    <property type="project" value="InterPro"/>
</dbReference>
<feature type="region of interest" description="Disordered" evidence="2">
    <location>
        <begin position="199"/>
        <end position="218"/>
    </location>
</feature>
<organism evidence="3 4">
    <name type="scientific">Streptosporangium album</name>
    <dbReference type="NCBI Taxonomy" id="47479"/>
    <lineage>
        <taxon>Bacteria</taxon>
        <taxon>Bacillati</taxon>
        <taxon>Actinomycetota</taxon>
        <taxon>Actinomycetes</taxon>
        <taxon>Streptosporangiales</taxon>
        <taxon>Streptosporangiaceae</taxon>
        <taxon>Streptosporangium</taxon>
    </lineage>
</organism>
<keyword evidence="4" id="KW-1185">Reference proteome</keyword>
<dbReference type="InterPro" id="IPR011010">
    <property type="entry name" value="DNA_brk_join_enz"/>
</dbReference>
<evidence type="ECO:0000256" key="1">
    <source>
        <dbReference type="ARBA" id="ARBA00023172"/>
    </source>
</evidence>
<keyword evidence="1" id="KW-0233">DNA recombination</keyword>
<protein>
    <submittedName>
        <fullName evidence="3">Integrase</fullName>
    </submittedName>
</protein>
<name>A0A7W7WFB2_9ACTN</name>
<dbReference type="InterPro" id="IPR013762">
    <property type="entry name" value="Integrase-like_cat_sf"/>
</dbReference>
<evidence type="ECO:0000313" key="3">
    <source>
        <dbReference type="EMBL" id="MBB4944310.1"/>
    </source>
</evidence>
<gene>
    <name evidence="3" type="ORF">FHR32_008716</name>
</gene>
<comment type="caution">
    <text evidence="3">The sequence shown here is derived from an EMBL/GenBank/DDBJ whole genome shotgun (WGS) entry which is preliminary data.</text>
</comment>
<dbReference type="SUPFAM" id="SSF56349">
    <property type="entry name" value="DNA breaking-rejoining enzymes"/>
    <property type="match status" value="1"/>
</dbReference>
<dbReference type="AlphaFoldDB" id="A0A7W7WFB2"/>
<dbReference type="GO" id="GO:0015074">
    <property type="term" value="P:DNA integration"/>
    <property type="evidence" value="ECO:0007669"/>
    <property type="project" value="InterPro"/>
</dbReference>